<dbReference type="CDD" id="cd08998">
    <property type="entry name" value="GH43_Arb43a-like"/>
    <property type="match status" value="1"/>
</dbReference>
<dbReference type="InterPro" id="IPR023296">
    <property type="entry name" value="Glyco_hydro_beta-prop_sf"/>
</dbReference>
<accession>A0A0C3QGM3</accession>
<dbReference type="SUPFAM" id="SSF75005">
    <property type="entry name" value="Arabinanase/levansucrase/invertase"/>
    <property type="match status" value="1"/>
</dbReference>
<dbReference type="InterPro" id="IPR006710">
    <property type="entry name" value="Glyco_hydro_43"/>
</dbReference>
<evidence type="ECO:0000256" key="4">
    <source>
        <dbReference type="ARBA" id="ARBA00023295"/>
    </source>
</evidence>
<evidence type="ECO:0000256" key="2">
    <source>
        <dbReference type="ARBA" id="ARBA00009865"/>
    </source>
</evidence>
<organism evidence="7 8">
    <name type="scientific">Tulasnella calospora MUT 4182</name>
    <dbReference type="NCBI Taxonomy" id="1051891"/>
    <lineage>
        <taxon>Eukaryota</taxon>
        <taxon>Fungi</taxon>
        <taxon>Dikarya</taxon>
        <taxon>Basidiomycota</taxon>
        <taxon>Agaricomycotina</taxon>
        <taxon>Agaricomycetes</taxon>
        <taxon>Cantharellales</taxon>
        <taxon>Tulasnellaceae</taxon>
        <taxon>Tulasnella</taxon>
    </lineage>
</organism>
<keyword evidence="3" id="KW-0378">Hydrolase</keyword>
<comment type="pathway">
    <text evidence="1">Glycan metabolism; L-arabinan degradation.</text>
</comment>
<dbReference type="EMBL" id="KN823056">
    <property type="protein sequence ID" value="KIO24694.1"/>
    <property type="molecule type" value="Genomic_DNA"/>
</dbReference>
<comment type="similarity">
    <text evidence="2">Belongs to the glycosyl hydrolase 43 family.</text>
</comment>
<sequence>MVQVYYAASSFGSQNSAIFLAASTTGAVGSWSNYGLVTSSSTSNNYNAIDPNLIIDGSNWYLAFGSWWTGIKQIKISSSTGKPSSTSVTALAQRSSTSLGIEAAAMYKYGSYWYLFTSWDVCCQGTSSTYNIRVGRSTSVTGGFVDKSGVALTSGGGTLVLSTHDAIYGPGGQDVYDDGDGPILVYRKRDAFILVYYILNGIPSLDYYTSSGSWLGINRLDFSSGWPVVA</sequence>
<evidence type="ECO:0000313" key="7">
    <source>
        <dbReference type="EMBL" id="KIO24694.1"/>
    </source>
</evidence>
<dbReference type="Gene3D" id="2.115.10.20">
    <property type="entry name" value="Glycosyl hydrolase domain, family 43"/>
    <property type="match status" value="1"/>
</dbReference>
<reference evidence="8" key="2">
    <citation type="submission" date="2015-01" db="EMBL/GenBank/DDBJ databases">
        <title>Evolutionary Origins and Diversification of the Mycorrhizal Mutualists.</title>
        <authorList>
            <consortium name="DOE Joint Genome Institute"/>
            <consortium name="Mycorrhizal Genomics Consortium"/>
            <person name="Kohler A."/>
            <person name="Kuo A."/>
            <person name="Nagy L.G."/>
            <person name="Floudas D."/>
            <person name="Copeland A."/>
            <person name="Barry K.W."/>
            <person name="Cichocki N."/>
            <person name="Veneault-Fourrey C."/>
            <person name="LaButti K."/>
            <person name="Lindquist E.A."/>
            <person name="Lipzen A."/>
            <person name="Lundell T."/>
            <person name="Morin E."/>
            <person name="Murat C."/>
            <person name="Riley R."/>
            <person name="Ohm R."/>
            <person name="Sun H."/>
            <person name="Tunlid A."/>
            <person name="Henrissat B."/>
            <person name="Grigoriev I.V."/>
            <person name="Hibbett D.S."/>
            <person name="Martin F."/>
        </authorList>
    </citation>
    <scope>NUCLEOTIDE SEQUENCE [LARGE SCALE GENOMIC DNA]</scope>
    <source>
        <strain evidence="8">MUT 4182</strain>
    </source>
</reference>
<dbReference type="OrthoDB" id="195678at2759"/>
<feature type="site" description="Important for catalytic activity, responsible for pKa modulation of the active site Glu and correct orientation of both the proton donor and substrate" evidence="6">
    <location>
        <position position="50"/>
    </location>
</feature>
<dbReference type="PANTHER" id="PTHR43301:SF3">
    <property type="entry name" value="ARABINAN ENDO-1,5-ALPHA-L-ARABINOSIDASE A-RELATED"/>
    <property type="match status" value="1"/>
</dbReference>
<keyword evidence="4" id="KW-0326">Glycosidase</keyword>
<keyword evidence="8" id="KW-1185">Reference proteome</keyword>
<proteinExistence type="inferred from homology"/>
<gene>
    <name evidence="7" type="ORF">M407DRAFT_25940</name>
</gene>
<dbReference type="AlphaFoldDB" id="A0A0C3QGM3"/>
<evidence type="ECO:0000313" key="8">
    <source>
        <dbReference type="Proteomes" id="UP000054248"/>
    </source>
</evidence>
<dbReference type="InterPro" id="IPR050727">
    <property type="entry name" value="GH43_arabinanases"/>
</dbReference>
<evidence type="ECO:0000256" key="6">
    <source>
        <dbReference type="PIRSR" id="PIRSR606710-2"/>
    </source>
</evidence>
<dbReference type="GO" id="GO:0005975">
    <property type="term" value="P:carbohydrate metabolic process"/>
    <property type="evidence" value="ECO:0007669"/>
    <property type="project" value="InterPro"/>
</dbReference>
<protein>
    <recommendedName>
        <fullName evidence="5">Endo-1,5-alpha-L-arabinanase A</fullName>
    </recommendedName>
</protein>
<evidence type="ECO:0000256" key="1">
    <source>
        <dbReference type="ARBA" id="ARBA00004834"/>
    </source>
</evidence>
<dbReference type="HOGENOM" id="CLU_009397_5_1_1"/>
<reference evidence="7 8" key="1">
    <citation type="submission" date="2014-04" db="EMBL/GenBank/DDBJ databases">
        <authorList>
            <consortium name="DOE Joint Genome Institute"/>
            <person name="Kuo A."/>
            <person name="Girlanda M."/>
            <person name="Perotto S."/>
            <person name="Kohler A."/>
            <person name="Nagy L.G."/>
            <person name="Floudas D."/>
            <person name="Copeland A."/>
            <person name="Barry K.W."/>
            <person name="Cichocki N."/>
            <person name="Veneault-Fourrey C."/>
            <person name="LaButti K."/>
            <person name="Lindquist E.A."/>
            <person name="Lipzen A."/>
            <person name="Lundell T."/>
            <person name="Morin E."/>
            <person name="Murat C."/>
            <person name="Sun H."/>
            <person name="Tunlid A."/>
            <person name="Henrissat B."/>
            <person name="Grigoriev I.V."/>
            <person name="Hibbett D.S."/>
            <person name="Martin F."/>
            <person name="Nordberg H.P."/>
            <person name="Cantor M.N."/>
            <person name="Hua S.X."/>
        </authorList>
    </citation>
    <scope>NUCLEOTIDE SEQUENCE [LARGE SCALE GENOMIC DNA]</scope>
    <source>
        <strain evidence="7 8">MUT 4182</strain>
    </source>
</reference>
<dbReference type="STRING" id="1051891.A0A0C3QGM3"/>
<dbReference type="PANTHER" id="PTHR43301">
    <property type="entry name" value="ARABINAN ENDO-1,5-ALPHA-L-ARABINOSIDASE"/>
    <property type="match status" value="1"/>
</dbReference>
<dbReference type="GO" id="GO:0004553">
    <property type="term" value="F:hydrolase activity, hydrolyzing O-glycosyl compounds"/>
    <property type="evidence" value="ECO:0007669"/>
    <property type="project" value="InterPro"/>
</dbReference>
<evidence type="ECO:0000256" key="3">
    <source>
        <dbReference type="ARBA" id="ARBA00022801"/>
    </source>
</evidence>
<evidence type="ECO:0000256" key="5">
    <source>
        <dbReference type="ARBA" id="ARBA00042202"/>
    </source>
</evidence>
<dbReference type="Proteomes" id="UP000054248">
    <property type="component" value="Unassembled WGS sequence"/>
</dbReference>
<name>A0A0C3QGM3_9AGAM</name>
<dbReference type="Pfam" id="PF04616">
    <property type="entry name" value="Glyco_hydro_43"/>
    <property type="match status" value="1"/>
</dbReference>